<name>A0A5C1NHN1_9GAMM</name>
<evidence type="ECO:0008006" key="5">
    <source>
        <dbReference type="Google" id="ProtNLM"/>
    </source>
</evidence>
<gene>
    <name evidence="3" type="ORF">E4T21_10510</name>
</gene>
<keyword evidence="4" id="KW-1185">Reference proteome</keyword>
<evidence type="ECO:0000256" key="1">
    <source>
        <dbReference type="SAM" id="MobiDB-lite"/>
    </source>
</evidence>
<dbReference type="OrthoDB" id="6173744at2"/>
<protein>
    <recommendedName>
        <fullName evidence="5">DUF4124 domain-containing protein</fullName>
    </recommendedName>
</protein>
<sequence>MPMIQRALLATTMFSAMIVIAGLSGCTTYTWDDGHKETVWGQPTRDETMTKDEVESEAPTYRVPGETPE</sequence>
<feature type="compositionally biased region" description="Basic and acidic residues" evidence="1">
    <location>
        <begin position="40"/>
        <end position="53"/>
    </location>
</feature>
<evidence type="ECO:0000256" key="2">
    <source>
        <dbReference type="SAM" id="SignalP"/>
    </source>
</evidence>
<organism evidence="3 4">
    <name type="scientific">Halomonas binhaiensis</name>
    <dbReference type="NCBI Taxonomy" id="2562282"/>
    <lineage>
        <taxon>Bacteria</taxon>
        <taxon>Pseudomonadati</taxon>
        <taxon>Pseudomonadota</taxon>
        <taxon>Gammaproteobacteria</taxon>
        <taxon>Oceanospirillales</taxon>
        <taxon>Halomonadaceae</taxon>
        <taxon>Halomonas</taxon>
    </lineage>
</organism>
<dbReference type="EMBL" id="CP038437">
    <property type="protein sequence ID" value="QEM81938.1"/>
    <property type="molecule type" value="Genomic_DNA"/>
</dbReference>
<dbReference type="AlphaFoldDB" id="A0A5C1NHN1"/>
<dbReference type="KEGG" id="hbh:E4T21_10510"/>
<reference evidence="3" key="1">
    <citation type="submission" date="2021-02" db="EMBL/GenBank/DDBJ databases">
        <title>Strain Y2R2, a novel species of the genus Halomonas.</title>
        <authorList>
            <person name="Huang H."/>
        </authorList>
    </citation>
    <scope>NUCLEOTIDE SEQUENCE</scope>
    <source>
        <strain evidence="3">Y2R2</strain>
    </source>
</reference>
<dbReference type="RefSeq" id="WP_149284948.1">
    <property type="nucleotide sequence ID" value="NZ_CP038437.2"/>
</dbReference>
<accession>A0A5C1NHN1</accession>
<dbReference type="Proteomes" id="UP000324285">
    <property type="component" value="Chromosome"/>
</dbReference>
<evidence type="ECO:0000313" key="3">
    <source>
        <dbReference type="EMBL" id="QEM81938.1"/>
    </source>
</evidence>
<proteinExistence type="predicted"/>
<feature type="region of interest" description="Disordered" evidence="1">
    <location>
        <begin position="40"/>
        <end position="69"/>
    </location>
</feature>
<evidence type="ECO:0000313" key="4">
    <source>
        <dbReference type="Proteomes" id="UP000324285"/>
    </source>
</evidence>
<feature type="chain" id="PRO_5022990466" description="DUF4124 domain-containing protein" evidence="2">
    <location>
        <begin position="22"/>
        <end position="69"/>
    </location>
</feature>
<feature type="signal peptide" evidence="2">
    <location>
        <begin position="1"/>
        <end position="21"/>
    </location>
</feature>
<dbReference type="PROSITE" id="PS51257">
    <property type="entry name" value="PROKAR_LIPOPROTEIN"/>
    <property type="match status" value="1"/>
</dbReference>
<keyword evidence="2" id="KW-0732">Signal</keyword>